<organism evidence="9 10">
    <name type="scientific">Hymenobacter aranciens</name>
    <dbReference type="NCBI Taxonomy" id="3063996"/>
    <lineage>
        <taxon>Bacteria</taxon>
        <taxon>Pseudomonadati</taxon>
        <taxon>Bacteroidota</taxon>
        <taxon>Cytophagia</taxon>
        <taxon>Cytophagales</taxon>
        <taxon>Hymenobacteraceae</taxon>
        <taxon>Hymenobacter</taxon>
    </lineage>
</organism>
<evidence type="ECO:0000256" key="2">
    <source>
        <dbReference type="ARBA" id="ARBA00006448"/>
    </source>
</evidence>
<evidence type="ECO:0000259" key="8">
    <source>
        <dbReference type="Pfam" id="PF04239"/>
    </source>
</evidence>
<evidence type="ECO:0000313" key="9">
    <source>
        <dbReference type="EMBL" id="MDO7877147.1"/>
    </source>
</evidence>
<comment type="caution">
    <text evidence="9">The sequence shown here is derived from an EMBL/GenBank/DDBJ whole genome shotgun (WGS) entry which is preliminary data.</text>
</comment>
<evidence type="ECO:0000313" key="10">
    <source>
        <dbReference type="Proteomes" id="UP001176429"/>
    </source>
</evidence>
<dbReference type="PANTHER" id="PTHR34582:SF6">
    <property type="entry name" value="UPF0702 TRANSMEMBRANE PROTEIN YCAP"/>
    <property type="match status" value="1"/>
</dbReference>
<dbReference type="RefSeq" id="WP_305008574.1">
    <property type="nucleotide sequence ID" value="NZ_JAUQSY010000017.1"/>
</dbReference>
<sequence>MLFLATDIQPFDWQRFFISNDAPPLFLLEIVLRCFIGYLLVLAALRVSGRRGVRQLSLFELSILLALGSAAGDVMVYHDLPVLYAAVAIAVIMGLYWLFNRLTEWFPKFGDWLEGVPVCLVADGRVQHQALDEQNLTQKELFGQLRQLQVEHLGQVRRAYIEATGHVTAFFYEDADVRPGLIILPDVLRKPLASITDSGDYACTRCGYVGHWHPAPRQECPVCGNACWLPACRTRRIA</sequence>
<evidence type="ECO:0000256" key="5">
    <source>
        <dbReference type="ARBA" id="ARBA00022989"/>
    </source>
</evidence>
<evidence type="ECO:0000256" key="4">
    <source>
        <dbReference type="ARBA" id="ARBA00022692"/>
    </source>
</evidence>
<accession>A0ABT9BFX6</accession>
<protein>
    <submittedName>
        <fullName evidence="9">DUF421 domain-containing protein</fullName>
    </submittedName>
</protein>
<gene>
    <name evidence="9" type="ORF">Q5H93_20545</name>
</gene>
<dbReference type="Pfam" id="PF04239">
    <property type="entry name" value="DUF421"/>
    <property type="match status" value="1"/>
</dbReference>
<reference evidence="9" key="1">
    <citation type="submission" date="2023-07" db="EMBL/GenBank/DDBJ databases">
        <authorList>
            <person name="Kim M.K."/>
        </authorList>
    </citation>
    <scope>NUCLEOTIDE SEQUENCE</scope>
    <source>
        <strain evidence="9">ASUV-10-1</strain>
    </source>
</reference>
<evidence type="ECO:0000256" key="1">
    <source>
        <dbReference type="ARBA" id="ARBA00004651"/>
    </source>
</evidence>
<keyword evidence="3" id="KW-1003">Cell membrane</keyword>
<proteinExistence type="inferred from homology"/>
<keyword evidence="6 7" id="KW-0472">Membrane</keyword>
<dbReference type="PANTHER" id="PTHR34582">
    <property type="entry name" value="UPF0702 TRANSMEMBRANE PROTEIN YCAP"/>
    <property type="match status" value="1"/>
</dbReference>
<keyword evidence="5 7" id="KW-1133">Transmembrane helix</keyword>
<feature type="transmembrane region" description="Helical" evidence="7">
    <location>
        <begin position="57"/>
        <end position="76"/>
    </location>
</feature>
<feature type="domain" description="YetF C-terminal" evidence="8">
    <location>
        <begin position="106"/>
        <end position="193"/>
    </location>
</feature>
<evidence type="ECO:0000256" key="6">
    <source>
        <dbReference type="ARBA" id="ARBA00023136"/>
    </source>
</evidence>
<keyword evidence="4 7" id="KW-0812">Transmembrane</keyword>
<evidence type="ECO:0000256" key="7">
    <source>
        <dbReference type="SAM" id="Phobius"/>
    </source>
</evidence>
<dbReference type="EMBL" id="JAUQSY010000017">
    <property type="protein sequence ID" value="MDO7877147.1"/>
    <property type="molecule type" value="Genomic_DNA"/>
</dbReference>
<comment type="similarity">
    <text evidence="2">Belongs to the UPF0702 family.</text>
</comment>
<evidence type="ECO:0000256" key="3">
    <source>
        <dbReference type="ARBA" id="ARBA00022475"/>
    </source>
</evidence>
<feature type="transmembrane region" description="Helical" evidence="7">
    <location>
        <begin position="82"/>
        <end position="99"/>
    </location>
</feature>
<dbReference type="Gene3D" id="3.30.240.20">
    <property type="entry name" value="bsu07140 like domains"/>
    <property type="match status" value="1"/>
</dbReference>
<feature type="transmembrane region" description="Helical" evidence="7">
    <location>
        <begin position="25"/>
        <end position="45"/>
    </location>
</feature>
<keyword evidence="10" id="KW-1185">Reference proteome</keyword>
<dbReference type="InterPro" id="IPR007353">
    <property type="entry name" value="DUF421"/>
</dbReference>
<name>A0ABT9BFX6_9BACT</name>
<dbReference type="Proteomes" id="UP001176429">
    <property type="component" value="Unassembled WGS sequence"/>
</dbReference>
<comment type="subcellular location">
    <subcellularLocation>
        <location evidence="1">Cell membrane</location>
        <topology evidence="1">Multi-pass membrane protein</topology>
    </subcellularLocation>
</comment>
<dbReference type="InterPro" id="IPR023090">
    <property type="entry name" value="UPF0702_alpha/beta_dom_sf"/>
</dbReference>